<dbReference type="PRINTS" id="PR01438">
    <property type="entry name" value="UNVRSLSTRESS"/>
</dbReference>
<dbReference type="EMBL" id="PXYW01000013">
    <property type="protein sequence ID" value="PSR34047.1"/>
    <property type="molecule type" value="Genomic_DNA"/>
</dbReference>
<gene>
    <name evidence="3" type="ORF">C7B46_07230</name>
</gene>
<proteinExistence type="inferred from homology"/>
<evidence type="ECO:0000259" key="2">
    <source>
        <dbReference type="Pfam" id="PF00582"/>
    </source>
</evidence>
<evidence type="ECO:0000256" key="1">
    <source>
        <dbReference type="ARBA" id="ARBA00008791"/>
    </source>
</evidence>
<evidence type="ECO:0000313" key="4">
    <source>
        <dbReference type="Proteomes" id="UP000242972"/>
    </source>
</evidence>
<feature type="domain" description="UspA" evidence="2">
    <location>
        <begin position="16"/>
        <end position="166"/>
    </location>
</feature>
<name>A0A2T2XHW0_9FIRM</name>
<dbReference type="InterPro" id="IPR006016">
    <property type="entry name" value="UspA"/>
</dbReference>
<protein>
    <recommendedName>
        <fullName evidence="2">UspA domain-containing protein</fullName>
    </recommendedName>
</protein>
<dbReference type="Proteomes" id="UP000242972">
    <property type="component" value="Unassembled WGS sequence"/>
</dbReference>
<organism evidence="3 4">
    <name type="scientific">Sulfobacillus benefaciens</name>
    <dbReference type="NCBI Taxonomy" id="453960"/>
    <lineage>
        <taxon>Bacteria</taxon>
        <taxon>Bacillati</taxon>
        <taxon>Bacillota</taxon>
        <taxon>Clostridia</taxon>
        <taxon>Eubacteriales</taxon>
        <taxon>Clostridiales Family XVII. Incertae Sedis</taxon>
        <taxon>Sulfobacillus</taxon>
    </lineage>
</organism>
<evidence type="ECO:0000313" key="3">
    <source>
        <dbReference type="EMBL" id="PSR34047.1"/>
    </source>
</evidence>
<sequence length="184" mass="19595">MSGSFYPKPWKGCLTMLTRIAVAVDGSDASWAALDFAMHLIAPEGTLLCVDVKDLMSFDLELAAEAYEGGGATDDSIKEWDKQAAHIGKRVKAVTAEHHINAIWHILTVEPGQGGAARAFAQYADKWGAELLVAGQHHGSKFIEDLFGSFPKWLVSHTGVPTLVIPPANDAIEVASSSAANNAP</sequence>
<dbReference type="Gene3D" id="3.40.50.620">
    <property type="entry name" value="HUPs"/>
    <property type="match status" value="1"/>
</dbReference>
<dbReference type="PANTHER" id="PTHR31964">
    <property type="entry name" value="ADENINE NUCLEOTIDE ALPHA HYDROLASES-LIKE SUPERFAMILY PROTEIN"/>
    <property type="match status" value="1"/>
</dbReference>
<dbReference type="PANTHER" id="PTHR31964:SF113">
    <property type="entry name" value="USPA DOMAIN-CONTAINING PROTEIN"/>
    <property type="match status" value="1"/>
</dbReference>
<dbReference type="InterPro" id="IPR006015">
    <property type="entry name" value="Universal_stress_UspA"/>
</dbReference>
<comment type="similarity">
    <text evidence="1">Belongs to the universal stress protein A family.</text>
</comment>
<accession>A0A2T2XHW0</accession>
<reference evidence="3 4" key="1">
    <citation type="journal article" date="2014" name="BMC Genomics">
        <title>Comparison of environmental and isolate Sulfobacillus genomes reveals diverse carbon, sulfur, nitrogen, and hydrogen metabolisms.</title>
        <authorList>
            <person name="Justice N.B."/>
            <person name="Norman A."/>
            <person name="Brown C.T."/>
            <person name="Singh A."/>
            <person name="Thomas B.C."/>
            <person name="Banfield J.F."/>
        </authorList>
    </citation>
    <scope>NUCLEOTIDE SEQUENCE [LARGE SCALE GENOMIC DNA]</scope>
    <source>
        <strain evidence="3">AMDSBA4</strain>
    </source>
</reference>
<dbReference type="AlphaFoldDB" id="A0A2T2XHW0"/>
<dbReference type="Pfam" id="PF00582">
    <property type="entry name" value="Usp"/>
    <property type="match status" value="1"/>
</dbReference>
<dbReference type="SUPFAM" id="SSF52402">
    <property type="entry name" value="Adenine nucleotide alpha hydrolases-like"/>
    <property type="match status" value="1"/>
</dbReference>
<comment type="caution">
    <text evidence="3">The sequence shown here is derived from an EMBL/GenBank/DDBJ whole genome shotgun (WGS) entry which is preliminary data.</text>
</comment>
<dbReference type="CDD" id="cd00293">
    <property type="entry name" value="USP-like"/>
    <property type="match status" value="1"/>
</dbReference>
<dbReference type="InterPro" id="IPR014729">
    <property type="entry name" value="Rossmann-like_a/b/a_fold"/>
</dbReference>